<protein>
    <submittedName>
        <fullName evidence="1">Uncharacterized protein</fullName>
    </submittedName>
</protein>
<reference evidence="1 2" key="1">
    <citation type="submission" date="2023-10" db="EMBL/GenBank/DDBJ databases">
        <title>The genome sequence of Streptomyces sp. HUAS YS2.</title>
        <authorList>
            <person name="Mo P."/>
        </authorList>
    </citation>
    <scope>NUCLEOTIDE SEQUENCE [LARGE SCALE GENOMIC DNA]</scope>
    <source>
        <strain evidence="1 2">HUAS YS2</strain>
    </source>
</reference>
<dbReference type="RefSeq" id="WP_318101469.1">
    <property type="nucleotide sequence ID" value="NZ_CP137573.1"/>
</dbReference>
<dbReference type="EMBL" id="CP137573">
    <property type="protein sequence ID" value="WOX20762.1"/>
    <property type="molecule type" value="Genomic_DNA"/>
</dbReference>
<sequence>MTTNHTLVPLGAKRSAPVLLAAGAAVGLLDALPGAPAGLAGAAQHTFR</sequence>
<proteinExistence type="predicted"/>
<name>A0ABZ0LMR1_9ACTN</name>
<evidence type="ECO:0000313" key="2">
    <source>
        <dbReference type="Proteomes" id="UP001301731"/>
    </source>
</evidence>
<gene>
    <name evidence="1" type="ORF">R2D22_04875</name>
</gene>
<dbReference type="Proteomes" id="UP001301731">
    <property type="component" value="Chromosome"/>
</dbReference>
<accession>A0ABZ0LMR1</accession>
<keyword evidence="2" id="KW-1185">Reference proteome</keyword>
<evidence type="ECO:0000313" key="1">
    <source>
        <dbReference type="EMBL" id="WOX20762.1"/>
    </source>
</evidence>
<organism evidence="1 2">
    <name type="scientific">Streptomyces solicathayae</name>
    <dbReference type="NCBI Taxonomy" id="3081768"/>
    <lineage>
        <taxon>Bacteria</taxon>
        <taxon>Bacillati</taxon>
        <taxon>Actinomycetota</taxon>
        <taxon>Actinomycetes</taxon>
        <taxon>Kitasatosporales</taxon>
        <taxon>Streptomycetaceae</taxon>
        <taxon>Streptomyces</taxon>
    </lineage>
</organism>